<protein>
    <recommendedName>
        <fullName evidence="2">GYF domain-containing protein</fullName>
    </recommendedName>
</protein>
<feature type="domain" description="GYF" evidence="2">
    <location>
        <begin position="4"/>
        <end position="50"/>
    </location>
</feature>
<reference evidence="3 4" key="1">
    <citation type="submission" date="2019-03" db="EMBL/GenBank/DDBJ databases">
        <title>Genomic Encyclopedia of Type Strains, Phase IV (KMG-IV): sequencing the most valuable type-strain genomes for metagenomic binning, comparative biology and taxonomic classification.</title>
        <authorList>
            <person name="Goeker M."/>
        </authorList>
    </citation>
    <scope>NUCLEOTIDE SEQUENCE [LARGE SCALE GENOMIC DNA]</scope>
    <source>
        <strain evidence="3 4">DSM 102969</strain>
    </source>
</reference>
<dbReference type="OrthoDB" id="198456at2"/>
<dbReference type="AlphaFoldDB" id="A0A4R6RI76"/>
<dbReference type="Proteomes" id="UP000294547">
    <property type="component" value="Unassembled WGS sequence"/>
</dbReference>
<dbReference type="RefSeq" id="WP_126537574.1">
    <property type="nucleotide sequence ID" value="NZ_BSPM01000008.1"/>
</dbReference>
<dbReference type="Pfam" id="PF14237">
    <property type="entry name" value="GYF_2"/>
    <property type="match status" value="1"/>
</dbReference>
<dbReference type="SUPFAM" id="SSF52096">
    <property type="entry name" value="ClpP/crotonase"/>
    <property type="match status" value="1"/>
</dbReference>
<evidence type="ECO:0000259" key="2">
    <source>
        <dbReference type="Pfam" id="PF14237"/>
    </source>
</evidence>
<feature type="transmembrane region" description="Helical" evidence="1">
    <location>
        <begin position="68"/>
        <end position="86"/>
    </location>
</feature>
<dbReference type="InterPro" id="IPR025640">
    <property type="entry name" value="GYF_2"/>
</dbReference>
<organism evidence="3 4">
    <name type="scientific">Oharaeibacter diazotrophicus</name>
    <dbReference type="NCBI Taxonomy" id="1920512"/>
    <lineage>
        <taxon>Bacteria</taxon>
        <taxon>Pseudomonadati</taxon>
        <taxon>Pseudomonadota</taxon>
        <taxon>Alphaproteobacteria</taxon>
        <taxon>Hyphomicrobiales</taxon>
        <taxon>Pleomorphomonadaceae</taxon>
        <taxon>Oharaeibacter</taxon>
    </lineage>
</organism>
<accession>A0A4R6RI76</accession>
<feature type="transmembrane region" description="Helical" evidence="1">
    <location>
        <begin position="98"/>
        <end position="127"/>
    </location>
</feature>
<evidence type="ECO:0000313" key="4">
    <source>
        <dbReference type="Proteomes" id="UP000294547"/>
    </source>
</evidence>
<dbReference type="EMBL" id="SNXY01000006">
    <property type="protein sequence ID" value="TDP86241.1"/>
    <property type="molecule type" value="Genomic_DNA"/>
</dbReference>
<dbReference type="Gene3D" id="3.90.226.10">
    <property type="entry name" value="2-enoyl-CoA Hydratase, Chain A, domain 1"/>
    <property type="match status" value="1"/>
</dbReference>
<feature type="transmembrane region" description="Helical" evidence="1">
    <location>
        <begin position="133"/>
        <end position="158"/>
    </location>
</feature>
<keyword evidence="4" id="KW-1185">Reference proteome</keyword>
<gene>
    <name evidence="3" type="ORF">EDD54_0110</name>
</gene>
<evidence type="ECO:0000256" key="1">
    <source>
        <dbReference type="SAM" id="Phobius"/>
    </source>
</evidence>
<evidence type="ECO:0000313" key="3">
    <source>
        <dbReference type="EMBL" id="TDP86241.1"/>
    </source>
</evidence>
<keyword evidence="1" id="KW-1133">Transmembrane helix</keyword>
<keyword evidence="1" id="KW-0472">Membrane</keyword>
<dbReference type="InterPro" id="IPR029045">
    <property type="entry name" value="ClpP/crotonase-like_dom_sf"/>
</dbReference>
<proteinExistence type="predicted"/>
<sequence length="339" mass="35783">MTDWHVHRADGVRDRLTAEAVRRELAAGTIGADTLLWTRGMPQWRPATEVFGREPKGPPDARLRVRSWVPWMFVPVPLVASVLLQVRADEALTALRAHLTYALAVPAMAVASALAAAAGVAVLPYLWRRRAGGHGAVVVVAGLFAVVELAHAATWVLAGRDFYAVRVAMEAEPDATIFTRKDGTIVVDGQIGPHFAADLRAAVERATPPAAIELTSPGGLLEQALDAAAFLEASGVPVTVRDHCLSACVLLAVGARRTLADPDAVFGFHRGYSAVELSSEIAAYVGAATIEQATAYLRGHGVPDDVLAEADGFGPDELYFVTAEEMVAAGAITGLSRGE</sequence>
<name>A0A4R6RI76_9HYPH</name>
<keyword evidence="1" id="KW-0812">Transmembrane</keyword>
<comment type="caution">
    <text evidence="3">The sequence shown here is derived from an EMBL/GenBank/DDBJ whole genome shotgun (WGS) entry which is preliminary data.</text>
</comment>